<evidence type="ECO:0000313" key="9">
    <source>
        <dbReference type="WormBase" id="C50E10.11"/>
    </source>
</evidence>
<dbReference type="eggNOG" id="ENOG502TMGT">
    <property type="taxonomic scope" value="Eukaryota"/>
</dbReference>
<dbReference type="AGR" id="WB:WBGene00016834"/>
<dbReference type="GeneID" id="183672"/>
<dbReference type="PaxDb" id="6239-C50E10.11"/>
<feature type="transmembrane region" description="Helical" evidence="6">
    <location>
        <begin position="247"/>
        <end position="271"/>
    </location>
</feature>
<dbReference type="HOGENOM" id="CLU_063305_1_0_1"/>
<feature type="transmembrane region" description="Helical" evidence="6">
    <location>
        <begin position="122"/>
        <end position="146"/>
    </location>
</feature>
<dbReference type="UCSC" id="C50E10.11">
    <property type="organism name" value="c. elegans"/>
</dbReference>
<feature type="transmembrane region" description="Helical" evidence="6">
    <location>
        <begin position="194"/>
        <end position="213"/>
    </location>
</feature>
<protein>
    <submittedName>
        <fullName evidence="7">G_PROTEIN_RECEP_F1_2 domain-containing protein</fullName>
    </submittedName>
</protein>
<reference evidence="7 8" key="1">
    <citation type="journal article" date="1998" name="Science">
        <title>Genome sequence of the nematode C. elegans: a platform for investigating biology.</title>
        <authorList>
            <consortium name="The C. elegans sequencing consortium"/>
            <person name="Sulson J.E."/>
            <person name="Waterston R."/>
        </authorList>
    </citation>
    <scope>NUCLEOTIDE SEQUENCE [LARGE SCALE GENOMIC DNA]</scope>
    <source>
        <strain evidence="7 8">Bristol N2</strain>
    </source>
</reference>
<dbReference type="FunCoup" id="A3QMA9">
    <property type="interactions" value="5"/>
</dbReference>
<dbReference type="GO" id="GO:0007606">
    <property type="term" value="P:sensory perception of chemical stimulus"/>
    <property type="evidence" value="ECO:0007669"/>
    <property type="project" value="InterPro"/>
</dbReference>
<organism evidence="7 8">
    <name type="scientific">Caenorhabditis elegans</name>
    <dbReference type="NCBI Taxonomy" id="6239"/>
    <lineage>
        <taxon>Eukaryota</taxon>
        <taxon>Metazoa</taxon>
        <taxon>Ecdysozoa</taxon>
        <taxon>Nematoda</taxon>
        <taxon>Chromadorea</taxon>
        <taxon>Rhabditida</taxon>
        <taxon>Rhabditina</taxon>
        <taxon>Rhabditomorpha</taxon>
        <taxon>Rhabditoidea</taxon>
        <taxon>Rhabditidae</taxon>
        <taxon>Peloderinae</taxon>
        <taxon>Caenorhabditis</taxon>
    </lineage>
</organism>
<dbReference type="Pfam" id="PF03125">
    <property type="entry name" value="Sre"/>
    <property type="match status" value="1"/>
</dbReference>
<feature type="transmembrane region" description="Helical" evidence="6">
    <location>
        <begin position="291"/>
        <end position="312"/>
    </location>
</feature>
<dbReference type="InterPro" id="IPR004151">
    <property type="entry name" value="7TM_GPCR_serpentine_rcpt_Sre"/>
</dbReference>
<dbReference type="PIR" id="T33507">
    <property type="entry name" value="T33507"/>
</dbReference>
<feature type="transmembrane region" description="Helical" evidence="6">
    <location>
        <begin position="61"/>
        <end position="80"/>
    </location>
</feature>
<dbReference type="CTD" id="183672"/>
<dbReference type="WormBase" id="C50E10.11">
    <property type="protein sequence ID" value="CE38165"/>
    <property type="gene ID" value="WBGene00016834"/>
    <property type="gene designation" value="sre-50"/>
</dbReference>
<dbReference type="InterPro" id="IPR053365">
    <property type="entry name" value="Nematode_rcpt-like"/>
</dbReference>
<feature type="transmembrane region" description="Helical" evidence="6">
    <location>
        <begin position="166"/>
        <end position="188"/>
    </location>
</feature>
<keyword evidence="3 6" id="KW-0812">Transmembrane</keyword>
<keyword evidence="4 6" id="KW-1133">Transmembrane helix</keyword>
<evidence type="ECO:0000256" key="3">
    <source>
        <dbReference type="ARBA" id="ARBA00022692"/>
    </source>
</evidence>
<feature type="transmembrane region" description="Helical" evidence="6">
    <location>
        <begin position="23"/>
        <end position="49"/>
    </location>
</feature>
<gene>
    <name evidence="7 9" type="primary">sre-50</name>
    <name evidence="9" type="ORF">C50E10.11</name>
    <name evidence="7" type="ORF">CELE_C50E10.11</name>
</gene>
<dbReference type="KEGG" id="cel:CELE_C50E10.11"/>
<comment type="subcellular location">
    <subcellularLocation>
        <location evidence="1">Membrane</location>
        <topology evidence="1">Multi-pass membrane protein</topology>
    </subcellularLocation>
</comment>
<accession>A3QMA9</accession>
<keyword evidence="5 6" id="KW-0472">Membrane</keyword>
<comment type="similarity">
    <text evidence="2">Belongs to the nematode receptor-like protein sre family.</text>
</comment>
<evidence type="ECO:0000313" key="7">
    <source>
        <dbReference type="EMBL" id="CAM36341.1"/>
    </source>
</evidence>
<sequence length="353" mass="41096">MIFSVNNGEYTVWLPIYSLNPNLSIFLEIGEFTLSLAVMIFSSVTSYTIASKPAFHPNLNILIFIVIFSWSASAIGRLFIKFGTWQFSGNFSNINCINSTAINNWWTSDVTKMTSLGSPLEAWPLFMGGAFTWYYMILLNTCLLFISIERRFATWLIENYENTARVYLRVLLIFGQQILIFSLVYVTFFNLINFLAMAGFLVAMNIFATWLFVGNRFTNLRILREFDRNSMLPVRFQAMENLRVFDLTLRIFLVGFIGIIFVFTCVIILVFDFFPEFDIFIVYFFDNMIHLNPLVTCPVLIFSVSTWSKALLRLSWISKFNKMTSENAHKVHPKPTQQQETDTYFLQLNKSWE</sequence>
<dbReference type="EMBL" id="BX284602">
    <property type="protein sequence ID" value="CAM36341.1"/>
    <property type="molecule type" value="Genomic_DNA"/>
</dbReference>
<dbReference type="PANTHER" id="PTHR47757">
    <property type="entry name" value="SERPENTINE RECEPTOR, CLASS E (EPSILON)-RELATED"/>
    <property type="match status" value="1"/>
</dbReference>
<evidence type="ECO:0000256" key="4">
    <source>
        <dbReference type="ARBA" id="ARBA00022989"/>
    </source>
</evidence>
<dbReference type="GO" id="GO:0016020">
    <property type="term" value="C:membrane"/>
    <property type="evidence" value="ECO:0007669"/>
    <property type="project" value="UniProtKB-SubCell"/>
</dbReference>
<dbReference type="PANTHER" id="PTHR47757:SF2">
    <property type="entry name" value="G_PROTEIN_RECEP_F1_2 DOMAIN-CONTAINING PROTEIN-RELATED"/>
    <property type="match status" value="1"/>
</dbReference>
<dbReference type="RefSeq" id="NP_496612.2">
    <property type="nucleotide sequence ID" value="NM_064211.3"/>
</dbReference>
<dbReference type="InParanoid" id="A3QMA9"/>
<dbReference type="AlphaFoldDB" id="A3QMA9"/>
<name>A3QMA9_CAEEL</name>
<proteinExistence type="inferred from homology"/>
<evidence type="ECO:0000256" key="2">
    <source>
        <dbReference type="ARBA" id="ARBA00006803"/>
    </source>
</evidence>
<evidence type="ECO:0000256" key="6">
    <source>
        <dbReference type="SAM" id="Phobius"/>
    </source>
</evidence>
<evidence type="ECO:0000256" key="1">
    <source>
        <dbReference type="ARBA" id="ARBA00004141"/>
    </source>
</evidence>
<evidence type="ECO:0000313" key="8">
    <source>
        <dbReference type="Proteomes" id="UP000001940"/>
    </source>
</evidence>
<evidence type="ECO:0000256" key="5">
    <source>
        <dbReference type="ARBA" id="ARBA00023136"/>
    </source>
</evidence>
<dbReference type="PhylomeDB" id="A3QMA9"/>
<dbReference type="Proteomes" id="UP000001940">
    <property type="component" value="Chromosome II"/>
</dbReference>
<keyword evidence="8" id="KW-1185">Reference proteome</keyword>